<comment type="subcellular location">
    <subcellularLocation>
        <location evidence="1">Endoplasmic reticulum membrane</location>
        <topology evidence="1">Peripheral membrane protein</topology>
        <orientation evidence="1">Cytoplasmic side</orientation>
    </subcellularLocation>
</comment>
<evidence type="ECO:0000256" key="3">
    <source>
        <dbReference type="ARBA" id="ARBA00011870"/>
    </source>
</evidence>
<keyword evidence="14" id="KW-1185">Reference proteome</keyword>
<dbReference type="Pfam" id="PF02881">
    <property type="entry name" value="SRP54_N"/>
    <property type="match status" value="1"/>
</dbReference>
<evidence type="ECO:0000256" key="9">
    <source>
        <dbReference type="ARBA" id="ARBA00071429"/>
    </source>
</evidence>
<dbReference type="InterPro" id="IPR015284">
    <property type="entry name" value="SRX_dom"/>
</dbReference>
<evidence type="ECO:0000313" key="13">
    <source>
        <dbReference type="EMBL" id="SCV03371.1"/>
    </source>
</evidence>
<dbReference type="Gene3D" id="3.30.450.60">
    <property type="match status" value="1"/>
</dbReference>
<dbReference type="GO" id="GO:0003924">
    <property type="term" value="F:GTPase activity"/>
    <property type="evidence" value="ECO:0007669"/>
    <property type="project" value="InterPro"/>
</dbReference>
<dbReference type="Pfam" id="PF00448">
    <property type="entry name" value="SRP54"/>
    <property type="match status" value="1"/>
</dbReference>
<dbReference type="SMART" id="SM00962">
    <property type="entry name" value="SRP54"/>
    <property type="match status" value="1"/>
</dbReference>
<dbReference type="InterPro" id="IPR036225">
    <property type="entry name" value="SRP/SRP_N"/>
</dbReference>
<dbReference type="SUPFAM" id="SSF52540">
    <property type="entry name" value="P-loop containing nucleoside triphosphate hydrolases"/>
    <property type="match status" value="1"/>
</dbReference>
<keyword evidence="6" id="KW-0342">GTP-binding</keyword>
<evidence type="ECO:0000256" key="6">
    <source>
        <dbReference type="ARBA" id="ARBA00023134"/>
    </source>
</evidence>
<evidence type="ECO:0000256" key="4">
    <source>
        <dbReference type="ARBA" id="ARBA00022741"/>
    </source>
</evidence>
<dbReference type="Pfam" id="PF04086">
    <property type="entry name" value="SRP-alpha_N"/>
    <property type="match status" value="1"/>
</dbReference>
<dbReference type="OrthoDB" id="1727884at2759"/>
<dbReference type="FunFam" id="3.40.50.300:FF:000566">
    <property type="entry name" value="Signal recognition particle receptor subunit alpha"/>
    <property type="match status" value="1"/>
</dbReference>
<comment type="subunit">
    <text evidence="3">Heterodimer of an alpha and a beta chain.</text>
</comment>
<dbReference type="GO" id="GO:0006886">
    <property type="term" value="P:intracellular protein transport"/>
    <property type="evidence" value="ECO:0007669"/>
    <property type="project" value="InterPro"/>
</dbReference>
<evidence type="ECO:0000256" key="7">
    <source>
        <dbReference type="ARBA" id="ARBA00023136"/>
    </source>
</evidence>
<dbReference type="Pfam" id="PF09201">
    <property type="entry name" value="SRX"/>
    <property type="match status" value="1"/>
</dbReference>
<evidence type="ECO:0000256" key="5">
    <source>
        <dbReference type="ARBA" id="ARBA00022824"/>
    </source>
</evidence>
<dbReference type="Gene3D" id="1.20.120.140">
    <property type="entry name" value="Signal recognition particle SRP54, nucleotide-binding domain"/>
    <property type="match status" value="1"/>
</dbReference>
<feature type="region of interest" description="Disordered" evidence="11">
    <location>
        <begin position="153"/>
        <end position="209"/>
    </location>
</feature>
<dbReference type="InterPro" id="IPR011012">
    <property type="entry name" value="Longin-like_dom_sf"/>
</dbReference>
<dbReference type="CDD" id="cd14826">
    <property type="entry name" value="SR_alpha_SRX"/>
    <property type="match status" value="1"/>
</dbReference>
<dbReference type="InterPro" id="IPR042101">
    <property type="entry name" value="SRP54_N_sf"/>
</dbReference>
<dbReference type="InterPro" id="IPR013822">
    <property type="entry name" value="Signal_recog_particl_SRP54_hlx"/>
</dbReference>
<keyword evidence="5" id="KW-0256">Endoplasmic reticulum</keyword>
<dbReference type="GO" id="GO:0005525">
    <property type="term" value="F:GTP binding"/>
    <property type="evidence" value="ECO:0007669"/>
    <property type="project" value="UniProtKB-KW"/>
</dbReference>
<feature type="compositionally biased region" description="Polar residues" evidence="11">
    <location>
        <begin position="191"/>
        <end position="209"/>
    </location>
</feature>
<evidence type="ECO:0000256" key="10">
    <source>
        <dbReference type="ARBA" id="ARBA00081194"/>
    </source>
</evidence>
<proteinExistence type="inferred from homology"/>
<evidence type="ECO:0000256" key="2">
    <source>
        <dbReference type="ARBA" id="ARBA00008531"/>
    </source>
</evidence>
<dbReference type="GO" id="GO:0005785">
    <property type="term" value="C:signal recognition particle receptor complex"/>
    <property type="evidence" value="ECO:0007669"/>
    <property type="project" value="InterPro"/>
</dbReference>
<protein>
    <recommendedName>
        <fullName evidence="9">Signal recognition particle receptor subunit alpha homolog</fullName>
    </recommendedName>
    <alternativeName>
        <fullName evidence="10">Docking protein alpha</fullName>
    </alternativeName>
</protein>
<keyword evidence="8" id="KW-0675">Receptor</keyword>
<evidence type="ECO:0000259" key="12">
    <source>
        <dbReference type="PROSITE" id="PS00300"/>
    </source>
</evidence>
<dbReference type="InterPro" id="IPR003593">
    <property type="entry name" value="AAA+_ATPase"/>
</dbReference>
<dbReference type="PROSITE" id="PS00300">
    <property type="entry name" value="SRP54"/>
    <property type="match status" value="1"/>
</dbReference>
<dbReference type="PANTHER" id="PTHR43134:SF1">
    <property type="entry name" value="SIGNAL RECOGNITION PARTICLE RECEPTOR SUBUNIT ALPHA"/>
    <property type="match status" value="1"/>
</dbReference>
<dbReference type="Proteomes" id="UP000191144">
    <property type="component" value="Chromosome H"/>
</dbReference>
<gene>
    <name evidence="13" type="ORF">LAME_0H09890G</name>
</gene>
<name>A0A1G4KFN9_9SACH</name>
<evidence type="ECO:0000256" key="11">
    <source>
        <dbReference type="SAM" id="MobiDB-lite"/>
    </source>
</evidence>
<dbReference type="SMART" id="SM00382">
    <property type="entry name" value="AAA"/>
    <property type="match status" value="1"/>
</dbReference>
<dbReference type="GO" id="GO:0005047">
    <property type="term" value="F:signal recognition particle binding"/>
    <property type="evidence" value="ECO:0007669"/>
    <property type="project" value="InterPro"/>
</dbReference>
<dbReference type="SUPFAM" id="SSF47364">
    <property type="entry name" value="Domain of the SRP/SRP receptor G-proteins"/>
    <property type="match status" value="1"/>
</dbReference>
<dbReference type="PANTHER" id="PTHR43134">
    <property type="entry name" value="SIGNAL RECOGNITION PARTICLE RECEPTOR SUBUNIT ALPHA"/>
    <property type="match status" value="1"/>
</dbReference>
<dbReference type="EMBL" id="LT598480">
    <property type="protein sequence ID" value="SCV03371.1"/>
    <property type="molecule type" value="Genomic_DNA"/>
</dbReference>
<accession>A0A1G4KFN9</accession>
<keyword evidence="4" id="KW-0547">Nucleotide-binding</keyword>
<evidence type="ECO:0000256" key="8">
    <source>
        <dbReference type="ARBA" id="ARBA00023170"/>
    </source>
</evidence>
<dbReference type="AlphaFoldDB" id="A0A1G4KFN9"/>
<dbReference type="SUPFAM" id="SSF64356">
    <property type="entry name" value="SNARE-like"/>
    <property type="match status" value="1"/>
</dbReference>
<evidence type="ECO:0000313" key="14">
    <source>
        <dbReference type="Proteomes" id="UP000191144"/>
    </source>
</evidence>
<dbReference type="GO" id="GO:0006614">
    <property type="term" value="P:SRP-dependent cotranslational protein targeting to membrane"/>
    <property type="evidence" value="ECO:0007669"/>
    <property type="project" value="InterPro"/>
</dbReference>
<feature type="compositionally biased region" description="Low complexity" evidence="11">
    <location>
        <begin position="168"/>
        <end position="178"/>
    </location>
</feature>
<comment type="similarity">
    <text evidence="2">Belongs to the GTP-binding SRP family.</text>
</comment>
<sequence length="585" mass="64479">MIDQFVVFTPSGQVLYNFSSQSKRFAEVQVNKVVSQLITNGARKDEGSHKYTTLKFDQFAGMCSIRNSPAIVFLSIYAAQDIEQTREAEQILDLGTKLWDSLGLNQAVEQNTSKQRAHKNQHNFTWILQNCDVQIAKFDEYFKVKIDAIKAGKPKGKEVRTKSGPQLAKSAKNSSANGKSRKWGRDGIMEDNSTPGDMSSLDFSTEGTPELTPSNVIKVDKDAFGTRTDKGEFLIKEIDELLSKNKGVSAKKANSSTGAFAFLQKHLLGNKSIVQDDLTTILQKLKQQLIAKNVAPEAADHLASRVSQNLIGTTTANWTSVENTARESLQQALTEILTPGVSVDLLREIQQKTWSSGKKTPYVFSVVGVNGVGKSTNLSKLAFWLLQNNFRVLIVACDTFRSGAVEQLRVHVENLAQLTDESHTRGSRNRRGKTGNDFVELFEAGYGGSDLVTKIAKQAIKYASDQSFDIVLMDTAGRRHNDPTLMSPLKPFADQAKPDKIIMVGEALVGTDSVQQAQNFNAAFGKERNLDFFIISKCDTVGEMLGTMVNMVYATGIPILFIGVGQTYTDLRTLSVEWAVDTLMS</sequence>
<reference evidence="14" key="1">
    <citation type="submission" date="2016-03" db="EMBL/GenBank/DDBJ databases">
        <authorList>
            <person name="Devillers Hugo."/>
        </authorList>
    </citation>
    <scope>NUCLEOTIDE SEQUENCE [LARGE SCALE GENOMIC DNA]</scope>
</reference>
<dbReference type="InterPro" id="IPR000897">
    <property type="entry name" value="SRP54_GTPase_dom"/>
</dbReference>
<dbReference type="InterPro" id="IPR027417">
    <property type="entry name" value="P-loop_NTPase"/>
</dbReference>
<keyword evidence="7" id="KW-0472">Membrane</keyword>
<organism evidence="13 14">
    <name type="scientific">Lachancea meyersii CBS 8951</name>
    <dbReference type="NCBI Taxonomy" id="1266667"/>
    <lineage>
        <taxon>Eukaryota</taxon>
        <taxon>Fungi</taxon>
        <taxon>Dikarya</taxon>
        <taxon>Ascomycota</taxon>
        <taxon>Saccharomycotina</taxon>
        <taxon>Saccharomycetes</taxon>
        <taxon>Saccharomycetales</taxon>
        <taxon>Saccharomycetaceae</taxon>
        <taxon>Lachancea</taxon>
    </lineage>
</organism>
<feature type="domain" description="SRP54-type proteins GTP-binding" evidence="12">
    <location>
        <begin position="558"/>
        <end position="571"/>
    </location>
</feature>
<dbReference type="Gene3D" id="3.40.50.300">
    <property type="entry name" value="P-loop containing nucleotide triphosphate hydrolases"/>
    <property type="match status" value="1"/>
</dbReference>
<evidence type="ECO:0000256" key="1">
    <source>
        <dbReference type="ARBA" id="ARBA00004397"/>
    </source>
</evidence>
<dbReference type="InterPro" id="IPR007222">
    <property type="entry name" value="Sig_recog_particle_rcpt_asu_N"/>
</dbReference>